<keyword evidence="4" id="KW-1185">Reference proteome</keyword>
<dbReference type="RefSeq" id="WP_262568409.1">
    <property type="nucleotide sequence ID" value="NZ_JAPFCC010000001.1"/>
</dbReference>
<organism evidence="3 4">
    <name type="scientific">Endozoicomonas gorgoniicola</name>
    <dbReference type="NCBI Taxonomy" id="1234144"/>
    <lineage>
        <taxon>Bacteria</taxon>
        <taxon>Pseudomonadati</taxon>
        <taxon>Pseudomonadota</taxon>
        <taxon>Gammaproteobacteria</taxon>
        <taxon>Oceanospirillales</taxon>
        <taxon>Endozoicomonadaceae</taxon>
        <taxon>Endozoicomonas</taxon>
    </lineage>
</organism>
<keyword evidence="1" id="KW-0285">Flavoprotein</keyword>
<evidence type="ECO:0000313" key="3">
    <source>
        <dbReference type="EMBL" id="MCW7553589.1"/>
    </source>
</evidence>
<evidence type="ECO:0000259" key="2">
    <source>
        <dbReference type="Pfam" id="PF03358"/>
    </source>
</evidence>
<dbReference type="InterPro" id="IPR050712">
    <property type="entry name" value="NAD(P)H-dep_reductase"/>
</dbReference>
<evidence type="ECO:0000256" key="1">
    <source>
        <dbReference type="ARBA" id="ARBA00022643"/>
    </source>
</evidence>
<dbReference type="Gene3D" id="3.40.50.360">
    <property type="match status" value="1"/>
</dbReference>
<protein>
    <submittedName>
        <fullName evidence="3">NAD(P)H-dependent oxidoreductase</fullName>
    </submittedName>
</protein>
<proteinExistence type="predicted"/>
<comment type="caution">
    <text evidence="3">The sequence shown here is derived from an EMBL/GenBank/DDBJ whole genome shotgun (WGS) entry which is preliminary data.</text>
</comment>
<dbReference type="EMBL" id="JAPFCC010000001">
    <property type="protein sequence ID" value="MCW7553589.1"/>
    <property type="molecule type" value="Genomic_DNA"/>
</dbReference>
<evidence type="ECO:0000313" key="4">
    <source>
        <dbReference type="Proteomes" id="UP001209854"/>
    </source>
</evidence>
<reference evidence="3 4" key="1">
    <citation type="submission" date="2022-10" db="EMBL/GenBank/DDBJ databases">
        <title>High-quality genome sequences of two octocoral-associated bacteria, Endozoicomonas euniceicola EF212 and Endozoicomonas gorgoniicola PS125.</title>
        <authorList>
            <person name="Chiou Y.-J."/>
            <person name="Chen Y.-H."/>
        </authorList>
    </citation>
    <scope>NUCLEOTIDE SEQUENCE [LARGE SCALE GENOMIC DNA]</scope>
    <source>
        <strain evidence="3 4">PS125</strain>
    </source>
</reference>
<gene>
    <name evidence="3" type="ORF">NX722_13325</name>
</gene>
<keyword evidence="1" id="KW-0288">FMN</keyword>
<dbReference type="SUPFAM" id="SSF52218">
    <property type="entry name" value="Flavoproteins"/>
    <property type="match status" value="1"/>
</dbReference>
<dbReference type="Proteomes" id="UP001209854">
    <property type="component" value="Unassembled WGS sequence"/>
</dbReference>
<sequence>MHDYLTIITGSHRQESQSERIGHVLRERVEALGLFDGCEVLSLSGNPLPLWDEVIFSGDEQWKALLSPWRQRLRESDALIVVTPEWNGMVPSALKNFFLLFGAAELGHKPALITAVSTGQGGSYPIAELRMSSYKNARLCFIPEHLIIRDVASVFTGGDQEADRQLQDRTDYALSLLSEYGKALQQVRGSGVIDHKAFRNGM</sequence>
<feature type="domain" description="NADPH-dependent FMN reductase-like" evidence="2">
    <location>
        <begin position="6"/>
        <end position="144"/>
    </location>
</feature>
<dbReference type="InterPro" id="IPR005025">
    <property type="entry name" value="FMN_Rdtase-like_dom"/>
</dbReference>
<name>A0ABT3MX82_9GAMM</name>
<dbReference type="InterPro" id="IPR029039">
    <property type="entry name" value="Flavoprotein-like_sf"/>
</dbReference>
<dbReference type="PANTHER" id="PTHR30543:SF31">
    <property type="entry name" value="NADPH-DEPENDENT AZOREDUCTASE AZR"/>
    <property type="match status" value="1"/>
</dbReference>
<dbReference type="PANTHER" id="PTHR30543">
    <property type="entry name" value="CHROMATE REDUCTASE"/>
    <property type="match status" value="1"/>
</dbReference>
<dbReference type="Pfam" id="PF03358">
    <property type="entry name" value="FMN_red"/>
    <property type="match status" value="1"/>
</dbReference>
<accession>A0ABT3MX82</accession>